<organism evidence="2 3">
    <name type="scientific">Boletus reticuloceps</name>
    <dbReference type="NCBI Taxonomy" id="495285"/>
    <lineage>
        <taxon>Eukaryota</taxon>
        <taxon>Fungi</taxon>
        <taxon>Dikarya</taxon>
        <taxon>Basidiomycota</taxon>
        <taxon>Agaricomycotina</taxon>
        <taxon>Agaricomycetes</taxon>
        <taxon>Agaricomycetidae</taxon>
        <taxon>Boletales</taxon>
        <taxon>Boletineae</taxon>
        <taxon>Boletaceae</taxon>
        <taxon>Boletoideae</taxon>
        <taxon>Boletus</taxon>
    </lineage>
</organism>
<dbReference type="InterPro" id="IPR015946">
    <property type="entry name" value="KH_dom-like_a/b"/>
</dbReference>
<dbReference type="InterPro" id="IPR036102">
    <property type="entry name" value="OsmC/Ohrsf"/>
</dbReference>
<dbReference type="InterPro" id="IPR019953">
    <property type="entry name" value="OHR"/>
</dbReference>
<dbReference type="AlphaFoldDB" id="A0A8I3A9S7"/>
<evidence type="ECO:0000313" key="2">
    <source>
        <dbReference type="EMBL" id="KAG6375483.1"/>
    </source>
</evidence>
<name>A0A8I3A9S7_9AGAM</name>
<dbReference type="SUPFAM" id="SSF82784">
    <property type="entry name" value="OsmC-like"/>
    <property type="match status" value="1"/>
</dbReference>
<keyword evidence="3" id="KW-1185">Reference proteome</keyword>
<dbReference type="NCBIfam" id="TIGR03561">
    <property type="entry name" value="organ_hyd_perox"/>
    <property type="match status" value="1"/>
</dbReference>
<dbReference type="InterPro" id="IPR003718">
    <property type="entry name" value="OsmC/Ohr_fam"/>
</dbReference>
<sequence>MFATRSRYLLNVSRRTVTPQARLYATDTAGRLTVTLKNTKFTATARAAGSGRNGEVHSADETPLTLTLARPTALGGPGGGTNPEQLFAMGYASCFLGALQLMAGRLGKSDAVKDAVIHTSVHLGEAEIGGFGIAVDIKVEGVEDEEVIKAGHEACPYSRALVHGIKVNISKA</sequence>
<dbReference type="Proteomes" id="UP000683000">
    <property type="component" value="Unassembled WGS sequence"/>
</dbReference>
<dbReference type="PANTHER" id="PTHR33797">
    <property type="entry name" value="ORGANIC HYDROPEROXIDE RESISTANCE PROTEIN-LIKE"/>
    <property type="match status" value="1"/>
</dbReference>
<gene>
    <name evidence="2" type="ORF">JVT61DRAFT_3042</name>
</gene>
<dbReference type="PANTHER" id="PTHR33797:SF2">
    <property type="entry name" value="ORGANIC HYDROPEROXIDE RESISTANCE PROTEIN-LIKE"/>
    <property type="match status" value="1"/>
</dbReference>
<dbReference type="GO" id="GO:0006979">
    <property type="term" value="P:response to oxidative stress"/>
    <property type="evidence" value="ECO:0007669"/>
    <property type="project" value="InterPro"/>
</dbReference>
<dbReference type="Gene3D" id="2.20.25.10">
    <property type="match status" value="1"/>
</dbReference>
<accession>A0A8I3A9S7</accession>
<dbReference type="Pfam" id="PF02566">
    <property type="entry name" value="OsmC"/>
    <property type="match status" value="1"/>
</dbReference>
<dbReference type="OrthoDB" id="60422at2759"/>
<comment type="similarity">
    <text evidence="1">Belongs to the OsmC/Ohr family.</text>
</comment>
<protein>
    <submittedName>
        <fullName evidence="2">OsmC/Ohr family</fullName>
    </submittedName>
</protein>
<dbReference type="EMBL" id="JAGFBS010000014">
    <property type="protein sequence ID" value="KAG6375483.1"/>
    <property type="molecule type" value="Genomic_DNA"/>
</dbReference>
<proteinExistence type="inferred from homology"/>
<comment type="caution">
    <text evidence="2">The sequence shown here is derived from an EMBL/GenBank/DDBJ whole genome shotgun (WGS) entry which is preliminary data.</text>
</comment>
<evidence type="ECO:0000313" key="3">
    <source>
        <dbReference type="Proteomes" id="UP000683000"/>
    </source>
</evidence>
<dbReference type="Gene3D" id="3.30.300.20">
    <property type="match status" value="1"/>
</dbReference>
<reference evidence="2" key="1">
    <citation type="submission" date="2021-03" db="EMBL/GenBank/DDBJ databases">
        <title>Evolutionary innovations through gain and loss of genes in the ectomycorrhizal Boletales.</title>
        <authorList>
            <person name="Wu G."/>
            <person name="Miyauchi S."/>
            <person name="Morin E."/>
            <person name="Yang Z.-L."/>
            <person name="Xu J."/>
            <person name="Martin F.M."/>
        </authorList>
    </citation>
    <scope>NUCLEOTIDE SEQUENCE</scope>
    <source>
        <strain evidence="2">BR01</strain>
    </source>
</reference>
<evidence type="ECO:0000256" key="1">
    <source>
        <dbReference type="ARBA" id="ARBA00007378"/>
    </source>
</evidence>